<organism evidence="1 2">
    <name type="scientific">Ascaris lumbricoides</name>
    <name type="common">Giant roundworm</name>
    <dbReference type="NCBI Taxonomy" id="6252"/>
    <lineage>
        <taxon>Eukaryota</taxon>
        <taxon>Metazoa</taxon>
        <taxon>Ecdysozoa</taxon>
        <taxon>Nematoda</taxon>
        <taxon>Chromadorea</taxon>
        <taxon>Rhabditida</taxon>
        <taxon>Spirurina</taxon>
        <taxon>Ascaridomorpha</taxon>
        <taxon>Ascaridoidea</taxon>
        <taxon>Ascarididae</taxon>
        <taxon>Ascaris</taxon>
    </lineage>
</organism>
<dbReference type="Proteomes" id="UP000036681">
    <property type="component" value="Unplaced"/>
</dbReference>
<keyword evidence="1" id="KW-1185">Reference proteome</keyword>
<accession>A0A0M3IDV7</accession>
<evidence type="ECO:0000313" key="2">
    <source>
        <dbReference type="WBParaSite" id="ALUE_0001623401-mRNA-1"/>
    </source>
</evidence>
<sequence length="75" mass="7978">MSCAARGVLISKDGDDLDARSGLVVDESGEILSASRQKRGEQFYTLADSVYPVIVAISCDGCPIDVNSECLPQKN</sequence>
<reference evidence="2" key="1">
    <citation type="submission" date="2017-02" db="UniProtKB">
        <authorList>
            <consortium name="WormBaseParasite"/>
        </authorList>
    </citation>
    <scope>IDENTIFICATION</scope>
</reference>
<dbReference type="WBParaSite" id="ALUE_0001623401-mRNA-1">
    <property type="protein sequence ID" value="ALUE_0001623401-mRNA-1"/>
    <property type="gene ID" value="ALUE_0001623401"/>
</dbReference>
<name>A0A0M3IDV7_ASCLU</name>
<dbReference type="AlphaFoldDB" id="A0A0M3IDV7"/>
<evidence type="ECO:0000313" key="1">
    <source>
        <dbReference type="Proteomes" id="UP000036681"/>
    </source>
</evidence>
<proteinExistence type="predicted"/>
<protein>
    <submittedName>
        <fullName evidence="2">Histidine kinase</fullName>
    </submittedName>
</protein>